<organism evidence="2 3">
    <name type="scientific">Nesterenkonia cremea</name>
    <dbReference type="NCBI Taxonomy" id="1882340"/>
    <lineage>
        <taxon>Bacteria</taxon>
        <taxon>Bacillati</taxon>
        <taxon>Actinomycetota</taxon>
        <taxon>Actinomycetes</taxon>
        <taxon>Micrococcales</taxon>
        <taxon>Micrococcaceae</taxon>
        <taxon>Nesterenkonia</taxon>
    </lineage>
</organism>
<evidence type="ECO:0000259" key="1">
    <source>
        <dbReference type="Pfam" id="PF16473"/>
    </source>
</evidence>
<comment type="caution">
    <text evidence="2">The sequence shown here is derived from an EMBL/GenBank/DDBJ whole genome shotgun (WGS) entry which is preliminary data.</text>
</comment>
<dbReference type="GO" id="GO:0003676">
    <property type="term" value="F:nucleic acid binding"/>
    <property type="evidence" value="ECO:0007669"/>
    <property type="project" value="InterPro"/>
</dbReference>
<dbReference type="InterPro" id="IPR033390">
    <property type="entry name" value="Rv2179c-like"/>
</dbReference>
<dbReference type="RefSeq" id="WP_188686950.1">
    <property type="nucleotide sequence ID" value="NZ_BMIS01000022.1"/>
</dbReference>
<proteinExistence type="predicted"/>
<dbReference type="Proteomes" id="UP000633136">
    <property type="component" value="Unassembled WGS sequence"/>
</dbReference>
<reference evidence="2" key="2">
    <citation type="submission" date="2020-09" db="EMBL/GenBank/DDBJ databases">
        <authorList>
            <person name="Sun Q."/>
            <person name="Zhou Y."/>
        </authorList>
    </citation>
    <scope>NUCLEOTIDE SEQUENCE</scope>
    <source>
        <strain evidence="2">CGMCC 1.15388</strain>
    </source>
</reference>
<dbReference type="Pfam" id="PF16473">
    <property type="entry name" value="Rv2179c-like"/>
    <property type="match status" value="1"/>
</dbReference>
<gene>
    <name evidence="2" type="ORF">GCM10011401_27600</name>
</gene>
<name>A0A917AWB3_9MICC</name>
<accession>A0A917AWB3</accession>
<keyword evidence="3" id="KW-1185">Reference proteome</keyword>
<evidence type="ECO:0000313" key="3">
    <source>
        <dbReference type="Proteomes" id="UP000633136"/>
    </source>
</evidence>
<sequence>MRYFYDTEFDQTATGYDLISIGVVAEDGRTYEAVSAEADWDRISQNGWLMDNVVRHLPPQDEWKQRSTIADELFMFLTEDNERPELWGWFSSWDHTCLSKLYGGIPSPDWLPDFTHDLRAVIEYINLPRSVFRRLPIFVVNHSAIEDAWRTKETFDIVAPFLRTP</sequence>
<dbReference type="InterPro" id="IPR036397">
    <property type="entry name" value="RNaseH_sf"/>
</dbReference>
<dbReference type="AlphaFoldDB" id="A0A917AWB3"/>
<dbReference type="EMBL" id="BMIS01000022">
    <property type="protein sequence ID" value="GGE78782.1"/>
    <property type="molecule type" value="Genomic_DNA"/>
</dbReference>
<dbReference type="Gene3D" id="3.30.420.10">
    <property type="entry name" value="Ribonuclease H-like superfamily/Ribonuclease H"/>
    <property type="match status" value="1"/>
</dbReference>
<reference evidence="2" key="1">
    <citation type="journal article" date="2014" name="Int. J. Syst. Evol. Microbiol.">
        <title>Complete genome sequence of Corynebacterium casei LMG S-19264T (=DSM 44701T), isolated from a smear-ripened cheese.</title>
        <authorList>
            <consortium name="US DOE Joint Genome Institute (JGI-PGF)"/>
            <person name="Walter F."/>
            <person name="Albersmeier A."/>
            <person name="Kalinowski J."/>
            <person name="Ruckert C."/>
        </authorList>
    </citation>
    <scope>NUCLEOTIDE SEQUENCE</scope>
    <source>
        <strain evidence="2">CGMCC 1.15388</strain>
    </source>
</reference>
<feature type="domain" description="3'-5' exoribonuclease Rv2179c-like" evidence="1">
    <location>
        <begin position="2"/>
        <end position="152"/>
    </location>
</feature>
<evidence type="ECO:0000313" key="2">
    <source>
        <dbReference type="EMBL" id="GGE78782.1"/>
    </source>
</evidence>
<protein>
    <submittedName>
        <fullName evidence="2">3'-5' exoribonuclease</fullName>
    </submittedName>
</protein>